<dbReference type="Proteomes" id="UP000636479">
    <property type="component" value="Unassembled WGS sequence"/>
</dbReference>
<gene>
    <name evidence="6" type="ORF">MIND_01103400</name>
</gene>
<reference evidence="6" key="1">
    <citation type="submission" date="2020-05" db="EMBL/GenBank/DDBJ databases">
        <title>Mycena genomes resolve the evolution of fungal bioluminescence.</title>
        <authorList>
            <person name="Tsai I.J."/>
        </authorList>
    </citation>
    <scope>NUCLEOTIDE SEQUENCE</scope>
    <source>
        <strain evidence="6">171206Taipei</strain>
    </source>
</reference>
<dbReference type="InterPro" id="IPR036390">
    <property type="entry name" value="WH_DNA-bd_sf"/>
</dbReference>
<dbReference type="SUPFAM" id="SSF53335">
    <property type="entry name" value="S-adenosyl-L-methionine-dependent methyltransferases"/>
    <property type="match status" value="1"/>
</dbReference>
<dbReference type="InterPro" id="IPR012967">
    <property type="entry name" value="COMT_dimerisation"/>
</dbReference>
<dbReference type="RefSeq" id="XP_037216995.1">
    <property type="nucleotide sequence ID" value="XM_037367601.1"/>
</dbReference>
<dbReference type="GO" id="GO:0008171">
    <property type="term" value="F:O-methyltransferase activity"/>
    <property type="evidence" value="ECO:0007669"/>
    <property type="project" value="InterPro"/>
</dbReference>
<dbReference type="PANTHER" id="PTHR43712:SF2">
    <property type="entry name" value="O-METHYLTRANSFERASE CICE"/>
    <property type="match status" value="1"/>
</dbReference>
<evidence type="ECO:0000256" key="1">
    <source>
        <dbReference type="ARBA" id="ARBA00022603"/>
    </source>
</evidence>
<protein>
    <submittedName>
        <fullName evidence="6">Methyltransf-2 domain-containing protein</fullName>
    </submittedName>
</protein>
<keyword evidence="1" id="KW-0489">Methyltransferase</keyword>
<dbReference type="PANTHER" id="PTHR43712">
    <property type="entry name" value="PUTATIVE (AFU_ORTHOLOGUE AFUA_4G14580)-RELATED"/>
    <property type="match status" value="1"/>
</dbReference>
<dbReference type="SUPFAM" id="SSF46785">
    <property type="entry name" value="Winged helix' DNA-binding domain"/>
    <property type="match status" value="1"/>
</dbReference>
<dbReference type="Pfam" id="PF00891">
    <property type="entry name" value="Methyltransf_2"/>
    <property type="match status" value="1"/>
</dbReference>
<dbReference type="Pfam" id="PF08100">
    <property type="entry name" value="Dimerisation"/>
    <property type="match status" value="1"/>
</dbReference>
<sequence length="473" mass="51460">MSLPDLLALLTTSINNLTAQYASAGHALPSLDTPYDSKSPAETFRLGNPAVVDATKEIIAAASQIIVAVRDPVVGLFLSAHSFNVPACLRVASELNVPEILREAREQGASAEKIASYSGVDAGLLERVLRLLATHHIFREIGPGIFTNNRVSSAMDKGKSVKDLLERPGERFSEPQSGRAAHVEFLADECFRSASVLADTMRDPKASTPLLQAFNQPPTANLFSFLETSPARLGRFSIAMDVTMTTNQLADGYPWVNLATGDKKLVVDVGAGMGGYIMGVARQLGSSDKIEFVIQDREKTVVKARKNWEEHLPEVVTKGLVKFEPQDFFNAQPSRSAPVSVFVLRHILHNWPNAKATQILRRLRDAASAETQLLIIDRVVRPASLVESAHPEIVESIPGAKLAPAPAPLLPNWGVAGQMMYHYDLTMHNLLGATERTVDGFVALLRGAGWELVRIHRDPHASQSSNLVARPLL</sequence>
<dbReference type="InterPro" id="IPR036388">
    <property type="entry name" value="WH-like_DNA-bd_sf"/>
</dbReference>
<dbReference type="Gene3D" id="3.40.50.150">
    <property type="entry name" value="Vaccinia Virus protein VP39"/>
    <property type="match status" value="1"/>
</dbReference>
<dbReference type="OrthoDB" id="2410195at2759"/>
<keyword evidence="3" id="KW-0949">S-adenosyl-L-methionine</keyword>
<evidence type="ECO:0000313" key="7">
    <source>
        <dbReference type="Proteomes" id="UP000636479"/>
    </source>
</evidence>
<evidence type="ECO:0000259" key="4">
    <source>
        <dbReference type="Pfam" id="PF00891"/>
    </source>
</evidence>
<evidence type="ECO:0000313" key="6">
    <source>
        <dbReference type="EMBL" id="KAF7295632.1"/>
    </source>
</evidence>
<evidence type="ECO:0000256" key="3">
    <source>
        <dbReference type="ARBA" id="ARBA00022691"/>
    </source>
</evidence>
<keyword evidence="2" id="KW-0808">Transferase</keyword>
<dbReference type="Gene3D" id="1.10.10.10">
    <property type="entry name" value="Winged helix-like DNA-binding domain superfamily/Winged helix DNA-binding domain"/>
    <property type="match status" value="1"/>
</dbReference>
<dbReference type="PROSITE" id="PS51683">
    <property type="entry name" value="SAM_OMT_II"/>
    <property type="match status" value="1"/>
</dbReference>
<feature type="domain" description="O-methyltransferase dimerisation" evidence="5">
    <location>
        <begin position="80"/>
        <end position="154"/>
    </location>
</feature>
<dbReference type="GO" id="GO:0032259">
    <property type="term" value="P:methylation"/>
    <property type="evidence" value="ECO:0007669"/>
    <property type="project" value="UniProtKB-KW"/>
</dbReference>
<name>A0A8H6SC61_9AGAR</name>
<evidence type="ECO:0000259" key="5">
    <source>
        <dbReference type="Pfam" id="PF08100"/>
    </source>
</evidence>
<comment type="caution">
    <text evidence="6">The sequence shown here is derived from an EMBL/GenBank/DDBJ whole genome shotgun (WGS) entry which is preliminary data.</text>
</comment>
<organism evidence="6 7">
    <name type="scientific">Mycena indigotica</name>
    <dbReference type="NCBI Taxonomy" id="2126181"/>
    <lineage>
        <taxon>Eukaryota</taxon>
        <taxon>Fungi</taxon>
        <taxon>Dikarya</taxon>
        <taxon>Basidiomycota</taxon>
        <taxon>Agaricomycotina</taxon>
        <taxon>Agaricomycetes</taxon>
        <taxon>Agaricomycetidae</taxon>
        <taxon>Agaricales</taxon>
        <taxon>Marasmiineae</taxon>
        <taxon>Mycenaceae</taxon>
        <taxon>Mycena</taxon>
    </lineage>
</organism>
<dbReference type="InterPro" id="IPR029063">
    <property type="entry name" value="SAM-dependent_MTases_sf"/>
</dbReference>
<feature type="domain" description="O-methyltransferase C-terminal" evidence="4">
    <location>
        <begin position="197"/>
        <end position="381"/>
    </location>
</feature>
<dbReference type="GeneID" id="59350117"/>
<dbReference type="GO" id="GO:0046983">
    <property type="term" value="F:protein dimerization activity"/>
    <property type="evidence" value="ECO:0007669"/>
    <property type="project" value="InterPro"/>
</dbReference>
<dbReference type="InterPro" id="IPR001077">
    <property type="entry name" value="COMT_C"/>
</dbReference>
<evidence type="ECO:0000256" key="2">
    <source>
        <dbReference type="ARBA" id="ARBA00022679"/>
    </source>
</evidence>
<dbReference type="InterPro" id="IPR016461">
    <property type="entry name" value="COMT-like"/>
</dbReference>
<keyword evidence="7" id="KW-1185">Reference proteome</keyword>
<dbReference type="AlphaFoldDB" id="A0A8H6SC61"/>
<dbReference type="EMBL" id="JACAZF010000009">
    <property type="protein sequence ID" value="KAF7295632.1"/>
    <property type="molecule type" value="Genomic_DNA"/>
</dbReference>
<proteinExistence type="predicted"/>
<accession>A0A8H6SC61</accession>